<gene>
    <name evidence="2" type="ORF">APLA_LOCUS14637</name>
    <name evidence="3" type="ORF">APLA_LOCUS14948</name>
</gene>
<dbReference type="EMBL" id="CADEBD010000422">
    <property type="protein sequence ID" value="CAB3254797.1"/>
    <property type="molecule type" value="Genomic_DNA"/>
</dbReference>
<organism evidence="2 4">
    <name type="scientific">Arctia plantaginis</name>
    <name type="common">Wood tiger moth</name>
    <name type="synonym">Phalaena plantaginis</name>
    <dbReference type="NCBI Taxonomy" id="874455"/>
    <lineage>
        <taxon>Eukaryota</taxon>
        <taxon>Metazoa</taxon>
        <taxon>Ecdysozoa</taxon>
        <taxon>Arthropoda</taxon>
        <taxon>Hexapoda</taxon>
        <taxon>Insecta</taxon>
        <taxon>Pterygota</taxon>
        <taxon>Neoptera</taxon>
        <taxon>Endopterygota</taxon>
        <taxon>Lepidoptera</taxon>
        <taxon>Glossata</taxon>
        <taxon>Ditrysia</taxon>
        <taxon>Noctuoidea</taxon>
        <taxon>Erebidae</taxon>
        <taxon>Arctiinae</taxon>
        <taxon>Arctia</taxon>
    </lineage>
</organism>
<evidence type="ECO:0000313" key="3">
    <source>
        <dbReference type="EMBL" id="CAB3254797.1"/>
    </source>
</evidence>
<dbReference type="AlphaFoldDB" id="A0A8S1AZD8"/>
<protein>
    <submittedName>
        <fullName evidence="2">Uncharacterized protein</fullName>
    </submittedName>
</protein>
<reference evidence="2 4" key="1">
    <citation type="submission" date="2020-04" db="EMBL/GenBank/DDBJ databases">
        <authorList>
            <person name="Wallbank WR R."/>
            <person name="Pardo Diaz C."/>
            <person name="Kozak K."/>
            <person name="Martin S."/>
            <person name="Jiggins C."/>
            <person name="Moest M."/>
            <person name="Warren A I."/>
            <person name="Byers J.R.P. K."/>
            <person name="Montejo-Kovacevich G."/>
            <person name="Yen C E."/>
        </authorList>
    </citation>
    <scope>NUCLEOTIDE SEQUENCE [LARGE SCALE GENOMIC DNA]</scope>
</reference>
<evidence type="ECO:0000313" key="2">
    <source>
        <dbReference type="EMBL" id="CAB3254248.1"/>
    </source>
</evidence>
<evidence type="ECO:0000256" key="1">
    <source>
        <dbReference type="SAM" id="MobiDB-lite"/>
    </source>
</evidence>
<sequence length="68" mass="7375">MYSRFLHKTLTDNTSKPPSGALYRTSNQPHCLSFRSSPPAPSPVAPLDDVTTSAHTHLVAPLLRACSE</sequence>
<feature type="region of interest" description="Disordered" evidence="1">
    <location>
        <begin position="1"/>
        <end position="49"/>
    </location>
</feature>
<dbReference type="OrthoDB" id="10249039at2759"/>
<dbReference type="Proteomes" id="UP000494256">
    <property type="component" value="Unassembled WGS sequence"/>
</dbReference>
<evidence type="ECO:0000313" key="4">
    <source>
        <dbReference type="Proteomes" id="UP000494256"/>
    </source>
</evidence>
<accession>A0A8S1AZD8</accession>
<dbReference type="EMBL" id="CADEBD010000419">
    <property type="protein sequence ID" value="CAB3254248.1"/>
    <property type="molecule type" value="Genomic_DNA"/>
</dbReference>
<comment type="caution">
    <text evidence="2">The sequence shown here is derived from an EMBL/GenBank/DDBJ whole genome shotgun (WGS) entry which is preliminary data.</text>
</comment>
<proteinExistence type="predicted"/>
<name>A0A8S1AZD8_ARCPL</name>